<dbReference type="AlphaFoldDB" id="A0A2P5D3A7"/>
<name>A0A2P5D3A7_TREOI</name>
<dbReference type="Proteomes" id="UP000237000">
    <property type="component" value="Unassembled WGS sequence"/>
</dbReference>
<evidence type="ECO:0000256" key="1">
    <source>
        <dbReference type="SAM" id="Phobius"/>
    </source>
</evidence>
<evidence type="ECO:0000313" key="3">
    <source>
        <dbReference type="Proteomes" id="UP000237000"/>
    </source>
</evidence>
<keyword evidence="3" id="KW-1185">Reference proteome</keyword>
<evidence type="ECO:0000313" key="2">
    <source>
        <dbReference type="EMBL" id="PON67763.1"/>
    </source>
</evidence>
<dbReference type="EMBL" id="JXTC01000301">
    <property type="protein sequence ID" value="PON67763.1"/>
    <property type="molecule type" value="Genomic_DNA"/>
</dbReference>
<keyword evidence="1" id="KW-1133">Transmembrane helix</keyword>
<sequence length="121" mass="13534">MSISQSPTYSSFSEASAPEPRHCWVWCQTCSWSNDCHRSLADCPDSLTPSLRIGNCSLLLILVQNRNGSVVVVVVVLGGFGFGFGFGKWFGPMFGEMGRTTHMQYNGRGSLIRFWCSYIYF</sequence>
<dbReference type="OrthoDB" id="10362055at2759"/>
<organism evidence="2 3">
    <name type="scientific">Trema orientale</name>
    <name type="common">Charcoal tree</name>
    <name type="synonym">Celtis orientalis</name>
    <dbReference type="NCBI Taxonomy" id="63057"/>
    <lineage>
        <taxon>Eukaryota</taxon>
        <taxon>Viridiplantae</taxon>
        <taxon>Streptophyta</taxon>
        <taxon>Embryophyta</taxon>
        <taxon>Tracheophyta</taxon>
        <taxon>Spermatophyta</taxon>
        <taxon>Magnoliopsida</taxon>
        <taxon>eudicotyledons</taxon>
        <taxon>Gunneridae</taxon>
        <taxon>Pentapetalae</taxon>
        <taxon>rosids</taxon>
        <taxon>fabids</taxon>
        <taxon>Rosales</taxon>
        <taxon>Cannabaceae</taxon>
        <taxon>Trema</taxon>
    </lineage>
</organism>
<gene>
    <name evidence="2" type="ORF">TorRG33x02_263580</name>
</gene>
<feature type="transmembrane region" description="Helical" evidence="1">
    <location>
        <begin position="68"/>
        <end position="90"/>
    </location>
</feature>
<proteinExistence type="predicted"/>
<comment type="caution">
    <text evidence="2">The sequence shown here is derived from an EMBL/GenBank/DDBJ whole genome shotgun (WGS) entry which is preliminary data.</text>
</comment>
<reference evidence="3" key="1">
    <citation type="submission" date="2016-06" db="EMBL/GenBank/DDBJ databases">
        <title>Parallel loss of symbiosis genes in relatives of nitrogen-fixing non-legume Parasponia.</title>
        <authorList>
            <person name="Van Velzen R."/>
            <person name="Holmer R."/>
            <person name="Bu F."/>
            <person name="Rutten L."/>
            <person name="Van Zeijl A."/>
            <person name="Liu W."/>
            <person name="Santuari L."/>
            <person name="Cao Q."/>
            <person name="Sharma T."/>
            <person name="Shen D."/>
            <person name="Roswanjaya Y."/>
            <person name="Wardhani T."/>
            <person name="Kalhor M.S."/>
            <person name="Jansen J."/>
            <person name="Van den Hoogen J."/>
            <person name="Gungor B."/>
            <person name="Hartog M."/>
            <person name="Hontelez J."/>
            <person name="Verver J."/>
            <person name="Yang W.-C."/>
            <person name="Schijlen E."/>
            <person name="Repin R."/>
            <person name="Schilthuizen M."/>
            <person name="Schranz E."/>
            <person name="Heidstra R."/>
            <person name="Miyata K."/>
            <person name="Fedorova E."/>
            <person name="Kohlen W."/>
            <person name="Bisseling T."/>
            <person name="Smit S."/>
            <person name="Geurts R."/>
        </authorList>
    </citation>
    <scope>NUCLEOTIDE SEQUENCE [LARGE SCALE GENOMIC DNA]</scope>
    <source>
        <strain evidence="3">cv. RG33-2</strain>
    </source>
</reference>
<dbReference type="InParanoid" id="A0A2P5D3A7"/>
<keyword evidence="1" id="KW-0472">Membrane</keyword>
<keyword evidence="1" id="KW-0812">Transmembrane</keyword>
<protein>
    <submittedName>
        <fullName evidence="2">Uncharacterized protein</fullName>
    </submittedName>
</protein>
<accession>A0A2P5D3A7</accession>